<sequence length="380" mass="40785">MTPSTLTTPAEVSATASALLGGDMAEQLASGKAQPKEQGVTNNASRMRHLMEILPAGLVVIDGDGIVREANPIAIEMLGEPLIGELWRNIIARAFAPQADDGHEVSLTNGRRVKLATTALSPEPGQLILLTDLTETRQLQERFSHMQRLSALGKMVASLAHQVRTPLSAAMLYAANLGNNTLSGENRQAFHQKLLSRLQDLEQQVNDMLLFARSDSQLAASPLSMQALLTDVQSRVDAMVTKSRGKLTLVLPEPDVEVLGNAPSLASAMSNLVHNSLQASATQIEIAAKTEAERVMITITDNGKGIPEPMLRKVMEPFYTSRSQGTGLGLAVVQAVATAHKGKMLLSSEEGKGTRVTLVLPIRNEHQNHADVPLKQVWGG</sequence>
<dbReference type="CDD" id="cd00075">
    <property type="entry name" value="HATPase"/>
    <property type="match status" value="1"/>
</dbReference>
<dbReference type="InterPro" id="IPR005467">
    <property type="entry name" value="His_kinase_dom"/>
</dbReference>
<dbReference type="CDD" id="cd00082">
    <property type="entry name" value="HisKA"/>
    <property type="match status" value="1"/>
</dbReference>
<dbReference type="InterPro" id="IPR003661">
    <property type="entry name" value="HisK_dim/P_dom"/>
</dbReference>
<evidence type="ECO:0000256" key="4">
    <source>
        <dbReference type="ARBA" id="ARBA00022679"/>
    </source>
</evidence>
<dbReference type="Gene3D" id="1.10.287.130">
    <property type="match status" value="1"/>
</dbReference>
<dbReference type="SMART" id="SM00388">
    <property type="entry name" value="HisKA"/>
    <property type="match status" value="1"/>
</dbReference>
<dbReference type="SMART" id="SM00387">
    <property type="entry name" value="HATPase_c"/>
    <property type="match status" value="1"/>
</dbReference>
<dbReference type="PRINTS" id="PR00344">
    <property type="entry name" value="BCTRLSENSOR"/>
</dbReference>
<dbReference type="InterPro" id="IPR035965">
    <property type="entry name" value="PAS-like_dom_sf"/>
</dbReference>
<keyword evidence="6" id="KW-0902">Two-component regulatory system</keyword>
<evidence type="ECO:0000256" key="3">
    <source>
        <dbReference type="ARBA" id="ARBA00022553"/>
    </source>
</evidence>
<feature type="domain" description="Histidine kinase" evidence="8">
    <location>
        <begin position="158"/>
        <end position="364"/>
    </location>
</feature>
<dbReference type="EMBL" id="JBHUHT010000007">
    <property type="protein sequence ID" value="MFD2094815.1"/>
    <property type="molecule type" value="Genomic_DNA"/>
</dbReference>
<keyword evidence="11" id="KW-1185">Reference proteome</keyword>
<dbReference type="Pfam" id="PF00512">
    <property type="entry name" value="HisKA"/>
    <property type="match status" value="1"/>
</dbReference>
<gene>
    <name evidence="10" type="ORF">ACFSJ3_02380</name>
</gene>
<dbReference type="InterPro" id="IPR036890">
    <property type="entry name" value="HATPase_C_sf"/>
</dbReference>
<evidence type="ECO:0000313" key="10">
    <source>
        <dbReference type="EMBL" id="MFD2094815.1"/>
    </source>
</evidence>
<comment type="catalytic activity">
    <reaction evidence="1">
        <text>ATP + protein L-histidine = ADP + protein N-phospho-L-histidine.</text>
        <dbReference type="EC" id="2.7.13.3"/>
    </reaction>
</comment>
<dbReference type="Pfam" id="PF13188">
    <property type="entry name" value="PAS_8"/>
    <property type="match status" value="1"/>
</dbReference>
<dbReference type="Pfam" id="PF02518">
    <property type="entry name" value="HATPase_c"/>
    <property type="match status" value="1"/>
</dbReference>
<keyword evidence="3" id="KW-0597">Phosphoprotein</keyword>
<dbReference type="CDD" id="cd00130">
    <property type="entry name" value="PAS"/>
    <property type="match status" value="1"/>
</dbReference>
<accession>A0ABW4XH28</accession>
<dbReference type="RefSeq" id="WP_345338188.1">
    <property type="nucleotide sequence ID" value="NZ_BAABLI010000004.1"/>
</dbReference>
<evidence type="ECO:0000256" key="6">
    <source>
        <dbReference type="ARBA" id="ARBA00023012"/>
    </source>
</evidence>
<dbReference type="SUPFAM" id="SSF55874">
    <property type="entry name" value="ATPase domain of HSP90 chaperone/DNA topoisomerase II/histidine kinase"/>
    <property type="match status" value="1"/>
</dbReference>
<dbReference type="Gene3D" id="3.30.450.20">
    <property type="entry name" value="PAS domain"/>
    <property type="match status" value="1"/>
</dbReference>
<evidence type="ECO:0000256" key="7">
    <source>
        <dbReference type="ARBA" id="ARBA00023136"/>
    </source>
</evidence>
<evidence type="ECO:0000259" key="9">
    <source>
        <dbReference type="PROSITE" id="PS50112"/>
    </source>
</evidence>
<dbReference type="InterPro" id="IPR000014">
    <property type="entry name" value="PAS"/>
</dbReference>
<dbReference type="EC" id="2.7.13.3" evidence="2"/>
<dbReference type="Proteomes" id="UP001597380">
    <property type="component" value="Unassembled WGS sequence"/>
</dbReference>
<comment type="caution">
    <text evidence="10">The sequence shown here is derived from an EMBL/GenBank/DDBJ whole genome shotgun (WGS) entry which is preliminary data.</text>
</comment>
<evidence type="ECO:0000256" key="5">
    <source>
        <dbReference type="ARBA" id="ARBA00022777"/>
    </source>
</evidence>
<organism evidence="10 11">
    <name type="scientific">Corallincola platygyrae</name>
    <dbReference type="NCBI Taxonomy" id="1193278"/>
    <lineage>
        <taxon>Bacteria</taxon>
        <taxon>Pseudomonadati</taxon>
        <taxon>Pseudomonadota</taxon>
        <taxon>Gammaproteobacteria</taxon>
        <taxon>Alteromonadales</taxon>
        <taxon>Psychromonadaceae</taxon>
        <taxon>Corallincola</taxon>
    </lineage>
</organism>
<dbReference type="InterPro" id="IPR036097">
    <property type="entry name" value="HisK_dim/P_sf"/>
</dbReference>
<dbReference type="PANTHER" id="PTHR45453">
    <property type="entry name" value="PHOSPHATE REGULON SENSOR PROTEIN PHOR"/>
    <property type="match status" value="1"/>
</dbReference>
<proteinExistence type="predicted"/>
<dbReference type="SMART" id="SM00091">
    <property type="entry name" value="PAS"/>
    <property type="match status" value="1"/>
</dbReference>
<feature type="domain" description="PAS" evidence="9">
    <location>
        <begin position="43"/>
        <end position="79"/>
    </location>
</feature>
<dbReference type="PROSITE" id="PS50109">
    <property type="entry name" value="HIS_KIN"/>
    <property type="match status" value="1"/>
</dbReference>
<evidence type="ECO:0000259" key="8">
    <source>
        <dbReference type="PROSITE" id="PS50109"/>
    </source>
</evidence>
<evidence type="ECO:0000256" key="1">
    <source>
        <dbReference type="ARBA" id="ARBA00000085"/>
    </source>
</evidence>
<dbReference type="GO" id="GO:0016301">
    <property type="term" value="F:kinase activity"/>
    <property type="evidence" value="ECO:0007669"/>
    <property type="project" value="UniProtKB-KW"/>
</dbReference>
<evidence type="ECO:0000313" key="11">
    <source>
        <dbReference type="Proteomes" id="UP001597380"/>
    </source>
</evidence>
<reference evidence="11" key="1">
    <citation type="journal article" date="2019" name="Int. J. Syst. Evol. Microbiol.">
        <title>The Global Catalogue of Microorganisms (GCM) 10K type strain sequencing project: providing services to taxonomists for standard genome sequencing and annotation.</title>
        <authorList>
            <consortium name="The Broad Institute Genomics Platform"/>
            <consortium name="The Broad Institute Genome Sequencing Center for Infectious Disease"/>
            <person name="Wu L."/>
            <person name="Ma J."/>
        </authorList>
    </citation>
    <scope>NUCLEOTIDE SEQUENCE [LARGE SCALE GENOMIC DNA]</scope>
    <source>
        <strain evidence="11">CGMCC 1.10992</strain>
    </source>
</reference>
<dbReference type="PROSITE" id="PS50112">
    <property type="entry name" value="PAS"/>
    <property type="match status" value="1"/>
</dbReference>
<name>A0ABW4XH28_9GAMM</name>
<dbReference type="SUPFAM" id="SSF55785">
    <property type="entry name" value="PYP-like sensor domain (PAS domain)"/>
    <property type="match status" value="1"/>
</dbReference>
<dbReference type="PANTHER" id="PTHR45453:SF1">
    <property type="entry name" value="PHOSPHATE REGULON SENSOR PROTEIN PHOR"/>
    <property type="match status" value="1"/>
</dbReference>
<dbReference type="InterPro" id="IPR004358">
    <property type="entry name" value="Sig_transdc_His_kin-like_C"/>
</dbReference>
<dbReference type="SUPFAM" id="SSF47384">
    <property type="entry name" value="Homodimeric domain of signal transducing histidine kinase"/>
    <property type="match status" value="1"/>
</dbReference>
<keyword evidence="4" id="KW-0808">Transferase</keyword>
<protein>
    <recommendedName>
        <fullName evidence="2">histidine kinase</fullName>
        <ecNumber evidence="2">2.7.13.3</ecNumber>
    </recommendedName>
</protein>
<dbReference type="InterPro" id="IPR050351">
    <property type="entry name" value="BphY/WalK/GraS-like"/>
</dbReference>
<dbReference type="InterPro" id="IPR003594">
    <property type="entry name" value="HATPase_dom"/>
</dbReference>
<dbReference type="Gene3D" id="3.30.565.10">
    <property type="entry name" value="Histidine kinase-like ATPase, C-terminal domain"/>
    <property type="match status" value="1"/>
</dbReference>
<evidence type="ECO:0000256" key="2">
    <source>
        <dbReference type="ARBA" id="ARBA00012438"/>
    </source>
</evidence>
<keyword evidence="5 10" id="KW-0418">Kinase</keyword>
<keyword evidence="7" id="KW-0472">Membrane</keyword>